<gene>
    <name evidence="1" type="ORF">H7J73_32045</name>
</gene>
<keyword evidence="1" id="KW-0456">Lyase</keyword>
<accession>A0ABT3CMD5</accession>
<dbReference type="Gene3D" id="2.60.120.200">
    <property type="match status" value="1"/>
</dbReference>
<comment type="caution">
    <text evidence="1">The sequence shown here is derived from an EMBL/GenBank/DDBJ whole genome shotgun (WGS) entry which is preliminary data.</text>
</comment>
<proteinExistence type="predicted"/>
<protein>
    <submittedName>
        <fullName evidence="1">Heparin lyase I family protein</fullName>
    </submittedName>
</protein>
<evidence type="ECO:0000313" key="2">
    <source>
        <dbReference type="Proteomes" id="UP001526201"/>
    </source>
</evidence>
<keyword evidence="2" id="KW-1185">Reference proteome</keyword>
<dbReference type="Proteomes" id="UP001526201">
    <property type="component" value="Unassembled WGS sequence"/>
</dbReference>
<sequence>MIVLTAEQYARMVWKDQVDYAVLRGMRLSDNRYAFPESVLTDPAHARWRRLLARGQIIDASRLTVDWATANDFRIVVSGEQMALDSPAPRPETYEFPMPTLFDIPAPGLFYFECHHNRDRPASDRKNGRRRIEFGQIRDSDVYYVAGNTVWASWATIITDKRAGFDAPGTSIIHQWHQHPGSAIAPPPFAVFLDGGTLNVGTRSPSGGIGHYSVPAPASWAVTRFVTQVTLGQFGHINMWINGEQVVNVDTAVGYYNEGLPYLAYVKSGIYMDNTHTVDALYHANLEFGLADLSSRIEYPLPIPPRPIIGWPRTPDPVVYPGATVYPSHGRFPASEHPVADMFPGAVVYPSLDIYPHI</sequence>
<dbReference type="RefSeq" id="WP_264071935.1">
    <property type="nucleotide sequence ID" value="NZ_JACKTY010000051.1"/>
</dbReference>
<reference evidence="1 2" key="1">
    <citation type="journal article" date="2022" name="BMC Genomics">
        <title>Comparative genome analysis of mycobacteria focusing on tRNA and non-coding RNA.</title>
        <authorList>
            <person name="Behra P.R.K."/>
            <person name="Pettersson B.M.F."/>
            <person name="Ramesh M."/>
            <person name="Das S."/>
            <person name="Dasgupta S."/>
            <person name="Kirsebom L.A."/>
        </authorList>
    </citation>
    <scope>NUCLEOTIDE SEQUENCE [LARGE SCALE GENOMIC DNA]</scope>
    <source>
        <strain evidence="1 2">DSM 44078</strain>
    </source>
</reference>
<evidence type="ECO:0000313" key="1">
    <source>
        <dbReference type="EMBL" id="MCV7230649.1"/>
    </source>
</evidence>
<dbReference type="GO" id="GO:0016829">
    <property type="term" value="F:lyase activity"/>
    <property type="evidence" value="ECO:0007669"/>
    <property type="project" value="UniProtKB-KW"/>
</dbReference>
<dbReference type="InterPro" id="IPR025975">
    <property type="entry name" value="Polysacc_lyase"/>
</dbReference>
<dbReference type="Pfam" id="PF14099">
    <property type="entry name" value="Polysacc_lyase"/>
    <property type="match status" value="1"/>
</dbReference>
<name>A0ABT3CMD5_9MYCO</name>
<dbReference type="EMBL" id="JACKTY010000051">
    <property type="protein sequence ID" value="MCV7230649.1"/>
    <property type="molecule type" value="Genomic_DNA"/>
</dbReference>
<organism evidence="1 2">
    <name type="scientific">Mycolicibacterium komossense</name>
    <dbReference type="NCBI Taxonomy" id="1779"/>
    <lineage>
        <taxon>Bacteria</taxon>
        <taxon>Bacillati</taxon>
        <taxon>Actinomycetota</taxon>
        <taxon>Actinomycetes</taxon>
        <taxon>Mycobacteriales</taxon>
        <taxon>Mycobacteriaceae</taxon>
        <taxon>Mycolicibacterium</taxon>
    </lineage>
</organism>